<dbReference type="EMBL" id="LAZR01021469">
    <property type="protein sequence ID" value="KKL85220.1"/>
    <property type="molecule type" value="Genomic_DNA"/>
</dbReference>
<accession>A0A0F9HU44</accession>
<gene>
    <name evidence="1" type="ORF">LCGC14_1956880</name>
</gene>
<dbReference type="AlphaFoldDB" id="A0A0F9HU44"/>
<protein>
    <submittedName>
        <fullName evidence="1">Uncharacterized protein</fullName>
    </submittedName>
</protein>
<proteinExistence type="predicted"/>
<evidence type="ECO:0000313" key="1">
    <source>
        <dbReference type="EMBL" id="KKL85220.1"/>
    </source>
</evidence>
<comment type="caution">
    <text evidence="1">The sequence shown here is derived from an EMBL/GenBank/DDBJ whole genome shotgun (WGS) entry which is preliminary data.</text>
</comment>
<sequence>MDEKCEGREQRHLVLEKALFNLRDAVGMVENFLYELAPQPPCDPEEKSVIPESGQTFTDIYHNASNKINKQSDKLKTLLSDLKEVVL</sequence>
<reference evidence="1" key="1">
    <citation type="journal article" date="2015" name="Nature">
        <title>Complex archaea that bridge the gap between prokaryotes and eukaryotes.</title>
        <authorList>
            <person name="Spang A."/>
            <person name="Saw J.H."/>
            <person name="Jorgensen S.L."/>
            <person name="Zaremba-Niedzwiedzka K."/>
            <person name="Martijn J."/>
            <person name="Lind A.E."/>
            <person name="van Eijk R."/>
            <person name="Schleper C."/>
            <person name="Guy L."/>
            <person name="Ettema T.J."/>
        </authorList>
    </citation>
    <scope>NUCLEOTIDE SEQUENCE</scope>
</reference>
<name>A0A0F9HU44_9ZZZZ</name>
<organism evidence="1">
    <name type="scientific">marine sediment metagenome</name>
    <dbReference type="NCBI Taxonomy" id="412755"/>
    <lineage>
        <taxon>unclassified sequences</taxon>
        <taxon>metagenomes</taxon>
        <taxon>ecological metagenomes</taxon>
    </lineage>
</organism>